<evidence type="ECO:0000256" key="2">
    <source>
        <dbReference type="ARBA" id="ARBA00022490"/>
    </source>
</evidence>
<feature type="region of interest" description="Disordered" evidence="7">
    <location>
        <begin position="2605"/>
        <end position="2646"/>
    </location>
</feature>
<name>A0A9J7E7F6_SPOLT</name>
<feature type="region of interest" description="Disordered" evidence="7">
    <location>
        <begin position="1375"/>
        <end position="1406"/>
    </location>
</feature>
<evidence type="ECO:0000256" key="5">
    <source>
        <dbReference type="ARBA" id="ARBA00023212"/>
    </source>
</evidence>
<feature type="coiled-coil region" evidence="6">
    <location>
        <begin position="2348"/>
        <end position="2382"/>
    </location>
</feature>
<feature type="compositionally biased region" description="Basic and acidic residues" evidence="7">
    <location>
        <begin position="2121"/>
        <end position="2138"/>
    </location>
</feature>
<comment type="subcellular location">
    <subcellularLocation>
        <location evidence="1">Cytoplasm</location>
        <location evidence="1">Cytoskeleton</location>
        <location evidence="1">Microtubule organizing center</location>
        <location evidence="1">Centrosome</location>
    </subcellularLocation>
</comment>
<dbReference type="GO" id="GO:0007165">
    <property type="term" value="P:signal transduction"/>
    <property type="evidence" value="ECO:0007669"/>
    <property type="project" value="InterPro"/>
</dbReference>
<dbReference type="SUPFAM" id="SSF57997">
    <property type="entry name" value="Tropomyosin"/>
    <property type="match status" value="2"/>
</dbReference>
<dbReference type="Gene3D" id="1.10.287.1490">
    <property type="match status" value="2"/>
</dbReference>
<evidence type="ECO:0000256" key="7">
    <source>
        <dbReference type="SAM" id="MobiDB-lite"/>
    </source>
</evidence>
<proteinExistence type="predicted"/>
<evidence type="ECO:0000313" key="10">
    <source>
        <dbReference type="RefSeq" id="XP_022822549.1"/>
    </source>
</evidence>
<evidence type="ECO:0000256" key="3">
    <source>
        <dbReference type="ARBA" id="ARBA00022553"/>
    </source>
</evidence>
<feature type="coiled-coil region" evidence="6">
    <location>
        <begin position="1120"/>
        <end position="1181"/>
    </location>
</feature>
<feature type="coiled-coil region" evidence="6">
    <location>
        <begin position="1555"/>
        <end position="1610"/>
    </location>
</feature>
<feature type="compositionally biased region" description="Basic and acidic residues" evidence="7">
    <location>
        <begin position="1382"/>
        <end position="1398"/>
    </location>
</feature>
<accession>A0A9J7E7F6</accession>
<dbReference type="Pfam" id="PF10495">
    <property type="entry name" value="PACT_coil_coil"/>
    <property type="match status" value="1"/>
</dbReference>
<keyword evidence="2" id="KW-0963">Cytoplasm</keyword>
<dbReference type="InterPro" id="IPR028745">
    <property type="entry name" value="AKAP9/Pericentrin"/>
</dbReference>
<feature type="region of interest" description="Disordered" evidence="7">
    <location>
        <begin position="2109"/>
        <end position="2138"/>
    </location>
</feature>
<feature type="compositionally biased region" description="Polar residues" evidence="7">
    <location>
        <begin position="27"/>
        <end position="50"/>
    </location>
</feature>
<feature type="region of interest" description="Disordered" evidence="7">
    <location>
        <begin position="1088"/>
        <end position="1118"/>
    </location>
</feature>
<feature type="region of interest" description="Disordered" evidence="7">
    <location>
        <begin position="2789"/>
        <end position="2813"/>
    </location>
</feature>
<keyword evidence="3" id="KW-0597">Phosphoprotein</keyword>
<reference evidence="10" key="1">
    <citation type="submission" date="2025-08" db="UniProtKB">
        <authorList>
            <consortium name="RefSeq"/>
        </authorList>
    </citation>
    <scope>IDENTIFICATION</scope>
    <source>
        <strain evidence="10">Ishihara</strain>
        <tissue evidence="10">Whole body</tissue>
    </source>
</reference>
<feature type="compositionally biased region" description="Basic and acidic residues" evidence="7">
    <location>
        <begin position="77"/>
        <end position="98"/>
    </location>
</feature>
<evidence type="ECO:0000256" key="1">
    <source>
        <dbReference type="ARBA" id="ARBA00004300"/>
    </source>
</evidence>
<evidence type="ECO:0000313" key="9">
    <source>
        <dbReference type="Proteomes" id="UP000301870"/>
    </source>
</evidence>
<keyword evidence="5" id="KW-0206">Cytoskeleton</keyword>
<feature type="compositionally biased region" description="Basic and acidic residues" evidence="7">
    <location>
        <begin position="155"/>
        <end position="164"/>
    </location>
</feature>
<feature type="coiled-coil region" evidence="6">
    <location>
        <begin position="698"/>
        <end position="791"/>
    </location>
</feature>
<feature type="coiled-coil region" evidence="6">
    <location>
        <begin position="419"/>
        <end position="453"/>
    </location>
</feature>
<dbReference type="GO" id="GO:0060090">
    <property type="term" value="F:molecular adaptor activity"/>
    <property type="evidence" value="ECO:0007669"/>
    <property type="project" value="InterPro"/>
</dbReference>
<dbReference type="Proteomes" id="UP000301870">
    <property type="component" value="Chromosome 17"/>
</dbReference>
<feature type="coiled-coil region" evidence="6">
    <location>
        <begin position="1230"/>
        <end position="1320"/>
    </location>
</feature>
<evidence type="ECO:0000256" key="4">
    <source>
        <dbReference type="ARBA" id="ARBA00023054"/>
    </source>
</evidence>
<sequence length="2846" mass="324182">MDDPHQILPNTSEIKNILPDVVHSQQIPTVGSVTNDTETDIQPTETTEENTISHDGQESKTESISEHIPSKIEYSTDSDHASRTQDLLRVEPEEEKAAKNSSLNFPVPCSPVSDNPSTQDPSKVSLSLPLDVNAVSDIHLLSEESPVNLALSSDLSKDTHDKSQMSDQNVPLSKHDTPNLSPRSDKYHDSLNEESSHKSDVSQHDSADISDKIDSPEKVSSGSEEIIKLDIRGQGVPKFPFPAAKIIFGPPPEGGTVIDSNVEPIPVFPNLLSPFLVGAGDSLKVEEVFDDQGASKNPSPDKSLHLSPEKESLSSDKTLPLSAEQVSLSTDNSLQMSPDKQSLSSDKIEADLLVEEITVEDELKEKVYDKPEESSMPKSMLPEETMSFSTMTDYKTICEEYHVKLVHLEDAITQRDELIEELTISLQRSVRERDGLRHENEHLTNEVQNLQHIVGERSHSEHDTVKAQLSDFIKYQSLLKDDSTKFYSAVMSGGSSLQSSNGEKDMDREEIVINYSKSDLRMSDASDEFQTGFEEKLTTIINKFDSYIEENLRNKLRESLIQVLCDEIGKMRIENDTEIKELEAQLQSDKQAYTVETRRLRELLASVKAGNADIEALRQELDIKHEKEMENLRTYFEKKCSDMERRPQRSYSEEVWRDKACVSPCGSATSLDAPTDAAGDHARRRTRSALLTSLSLESTQLEQSLKHLSKKYEQQIDEMKAEHVAYVNELRATHREAIASLDEQITQLKAHIQTAENTETNVSLYQQDIDLELEKKMEVQLEARLDEVRDQVRQEVVNHLQEQLQVLLSDPDAEVSSWPLELVALRDKIHGETAKSHAEKECSSLRDELSVGEDKWKQRRNLSFDQNRQLEEVTRERDDLKRVAVSLHRVVGQLVAYCASAEDELNRTVLAQLLARLIPGENDTFIEEESRPTTPNLSTELNQSLVSRSGKHVHFAPDLNALLTDLDEEGIVNFLQQQRDLSADIKKELESSLRRLRHEAHSLLDLSAKLAPRIRRDTGNMLESSIQITELVQELDSKQNCDNCELHRKNMEEAMAECLQRENLLRSDLEAAMIKIAQLMTSGDVIAEGYGTGPQPGSGPCRARPQVSPQSLDGASSPRLQRLAHDLDSLQRERDDLVQQVKRMTDSPVHKICCEKLEAANRQLRSTRQFVEEQAAEREAERDDWARRERDLRDDAARLTARLQNNARILNEMHGLRLAHCNCRQHHAHVEQLEAQTREMNQIISELETRKTSTDNELKASEEKVSLLRDIIANLESQLEQKTTHENEILEQLEEMKNTIEERDSKMRTLLGELESLKSERVEHSDVVCVKCGQDEAKAAELMERVKEQCQYLEDMVHRRTRKMERIHEVCSTSCSEPSEDVSLRDQRHRDLETKSPDADATPRAPSVSELAGVWECMQAHARAEDAVLKRVADLEMQRAQLKDIAQEVRAERDVLQARMSEQALKISSLSARLQQQRNDAEALSHQATSQLSVQLHDALAEVQRLKEELESKDKQLLRVKQNLEEREKLHDEHHSLYGNSCNPKDKVIILERELSTAQSRIGQLESLARSLEKDKEQLHTAIRDHQRALAEKEDQLQELLALKLDEDNQKEENGDVLEGKASARTLSDIVSISEFDEQDLQMRRAELKGHNTSITGAHIADTTKERTLNRTLPPELEKANMSSLNLEYIDHFDLPGFTPRADSLPAHLTSTQNKDLLKQYKRNVNETTMFGIEMKHAQIVQDNCSMYPNRDANDSKDLSVEPKKINFSLETTDNKTHNDFTSLGELGITLDVKQENFPDILTQLKHEIKKSRTELDNCKSELKNAEEQLCEFPALKEEVEELKGLLENTMATMEHDKKFYENQLDNFSSNKKLLEQRLGELTQEVNDKSKDLHLLKEDILRRENMILELAKEKRTLTNRMTELEVKIDELQSKNNALEKYENDKVNELQKLQQLVSEKNQQIDSLNQHLDRLDDLQRCLNDKTEELDNLKEAFEEKSNEVFNLQDTVDALHRDISKLNEENDKLNTHNKDLKLKLTKLEKEQENASMKLQSNESELARVNSLNNELTTKIDELKLLTDKLKDKETEIEILHEDINAFHEEIASLKEQLKMVSRSPSPKNKSGDERKSLDRQASNDKKQLTKIRKQISLLQHELDFNKKELNDKAFELAKAKLDVTELRNNLSQANKQTSDKELDNVQLRQHADSLQRDIMQHVAEKEQLALRLQAVEDRIREESNVSELKNKLRQKVERCQELEVELENLRELVDRLRISPGREVPQSSDRALAVRSPTAELERALRDQLDYSHTLDEDIMEQILSASSDEREDIPRLALNTSKSSSSIHSSSSDRLNRLRTENDKLTMQVNNLEARLKDKDALIAELNRVRDKLVQDWQTCKLRYDAERDNAGRLQLLLDAQRDTAHSLQSQDSNMIQILKKRLEASMQSELELQQREQESRARLAQLQRQALDTTDPKHAQLQHEIENNERLKGEVSLLKSKLEVERSRMMDVQAMLDHARLQYERELNARNEHCSALKTELAEIKRLKHDAGVQLLRSKELINTQSTTIAELERKLASSQNHRPVVDALTEIESTKSELSRELAALKRCLATGSGGSPRQRRAAVDAHTQTAPAQTAPAQTAPEQTATSSDDRDHAIRYLHGRCLRLESCRKALVWQKRYLQRVLAGYTEFEKRLPVLRAPEVSKGKKRFKCIATAVVIVVRMGFLVRRRQHVRALSAHCILRAPPHATPAPNSQYGGTSPPARERGPPASARAAPDTLARRVLKHEMRLNLPASPGLGDFVRRSPYTPNSPQNDPFILSSPRGEVAAAYLNKLELVSRCLNHAMDASRDVP</sequence>
<feature type="coiled-coil region" evidence="6">
    <location>
        <begin position="2443"/>
        <end position="2502"/>
    </location>
</feature>
<organism evidence="9 10">
    <name type="scientific">Spodoptera litura</name>
    <name type="common">Asian cotton leafworm</name>
    <dbReference type="NCBI Taxonomy" id="69820"/>
    <lineage>
        <taxon>Eukaryota</taxon>
        <taxon>Metazoa</taxon>
        <taxon>Ecdysozoa</taxon>
        <taxon>Arthropoda</taxon>
        <taxon>Hexapoda</taxon>
        <taxon>Insecta</taxon>
        <taxon>Pterygota</taxon>
        <taxon>Neoptera</taxon>
        <taxon>Endopterygota</taxon>
        <taxon>Lepidoptera</taxon>
        <taxon>Glossata</taxon>
        <taxon>Ditrysia</taxon>
        <taxon>Noctuoidea</taxon>
        <taxon>Noctuidae</taxon>
        <taxon>Amphipyrinae</taxon>
        <taxon>Spodoptera</taxon>
    </lineage>
</organism>
<feature type="compositionally biased region" description="Low complexity" evidence="7">
    <location>
        <begin position="2623"/>
        <end position="2642"/>
    </location>
</feature>
<dbReference type="GeneID" id="111353684"/>
<keyword evidence="4 6" id="KW-0175">Coiled coil</keyword>
<feature type="compositionally biased region" description="Basic and acidic residues" evidence="7">
    <location>
        <begin position="173"/>
        <end position="217"/>
    </location>
</feature>
<feature type="compositionally biased region" description="Polar residues" evidence="7">
    <location>
        <begin position="112"/>
        <end position="125"/>
    </location>
</feature>
<feature type="region of interest" description="Disordered" evidence="7">
    <location>
        <begin position="27"/>
        <end position="125"/>
    </location>
</feature>
<evidence type="ECO:0000259" key="8">
    <source>
        <dbReference type="Pfam" id="PF10495"/>
    </source>
</evidence>
<gene>
    <name evidence="10" type="primary">LOC111353684</name>
</gene>
<dbReference type="PANTHER" id="PTHR44981">
    <property type="entry name" value="PERICENTRIN-LIKE PROTEIN, ISOFORM F"/>
    <property type="match status" value="1"/>
</dbReference>
<dbReference type="GO" id="GO:0005737">
    <property type="term" value="C:cytoplasm"/>
    <property type="evidence" value="ECO:0007669"/>
    <property type="project" value="UniProtKB-ARBA"/>
</dbReference>
<feature type="domain" description="Pericentrin/AKAP-450 centrosomal targeting" evidence="8">
    <location>
        <begin position="2657"/>
        <end position="2722"/>
    </location>
</feature>
<feature type="region of interest" description="Disordered" evidence="7">
    <location>
        <begin position="290"/>
        <end position="319"/>
    </location>
</feature>
<evidence type="ECO:0000256" key="6">
    <source>
        <dbReference type="SAM" id="Coils"/>
    </source>
</evidence>
<feature type="coiled-coil region" evidence="6">
    <location>
        <begin position="1432"/>
        <end position="1530"/>
    </location>
</feature>
<dbReference type="PANTHER" id="PTHR44981:SF2">
    <property type="entry name" value="PERICENTRIN-LIKE PROTEIN, ISOFORM F"/>
    <property type="match status" value="1"/>
</dbReference>
<dbReference type="OrthoDB" id="2020852at2759"/>
<dbReference type="InterPro" id="IPR019528">
    <property type="entry name" value="PACT_domain"/>
</dbReference>
<feature type="region of interest" description="Disordered" evidence="7">
    <location>
        <begin position="2741"/>
        <end position="2770"/>
    </location>
</feature>
<feature type="region of interest" description="Disordered" evidence="7">
    <location>
        <begin position="152"/>
        <end position="226"/>
    </location>
</feature>
<protein>
    <submittedName>
        <fullName evidence="10">Sporulation-specific protein 15 isoform X1</fullName>
    </submittedName>
</protein>
<dbReference type="GO" id="GO:0005813">
    <property type="term" value="C:centrosome"/>
    <property type="evidence" value="ECO:0007669"/>
    <property type="project" value="UniProtKB-SubCell"/>
</dbReference>
<feature type="coiled-coil region" evidence="6">
    <location>
        <begin position="2168"/>
        <end position="2271"/>
    </location>
</feature>
<feature type="compositionally biased region" description="Basic and acidic residues" evidence="7">
    <location>
        <begin position="51"/>
        <end position="70"/>
    </location>
</feature>
<dbReference type="RefSeq" id="XP_022822549.1">
    <property type="nucleotide sequence ID" value="XM_022966781.1"/>
</dbReference>
<dbReference type="KEGG" id="sliu:111353684"/>
<keyword evidence="9" id="KW-1185">Reference proteome</keyword>
<feature type="coiled-coil region" evidence="6">
    <location>
        <begin position="579"/>
        <end position="620"/>
    </location>
</feature>
<feature type="compositionally biased region" description="Basic and acidic residues" evidence="7">
    <location>
        <begin position="302"/>
        <end position="314"/>
    </location>
</feature>